<name>A0ABZ0WMF0_9BURK</name>
<dbReference type="PROSITE" id="PS50975">
    <property type="entry name" value="ATP_GRASP"/>
    <property type="match status" value="1"/>
</dbReference>
<dbReference type="EMBL" id="CP139965">
    <property type="protein sequence ID" value="WQD78545.1"/>
    <property type="molecule type" value="Genomic_DNA"/>
</dbReference>
<evidence type="ECO:0000256" key="4">
    <source>
        <dbReference type="PROSITE-ProRule" id="PRU00409"/>
    </source>
</evidence>
<dbReference type="RefSeq" id="WP_114810047.1">
    <property type="nucleotide sequence ID" value="NZ_CP139965.1"/>
</dbReference>
<dbReference type="PANTHER" id="PTHR43585">
    <property type="entry name" value="FUMIPYRROLE BIOSYNTHESIS PROTEIN C"/>
    <property type="match status" value="1"/>
</dbReference>
<gene>
    <name evidence="6" type="ORF">U0042_02215</name>
</gene>
<dbReference type="Pfam" id="PF13535">
    <property type="entry name" value="ATP-grasp_4"/>
    <property type="match status" value="1"/>
</dbReference>
<organism evidence="6 7">
    <name type="scientific">Paraburkholderia kururiensis</name>
    <dbReference type="NCBI Taxonomy" id="984307"/>
    <lineage>
        <taxon>Bacteria</taxon>
        <taxon>Pseudomonadati</taxon>
        <taxon>Pseudomonadota</taxon>
        <taxon>Betaproteobacteria</taxon>
        <taxon>Burkholderiales</taxon>
        <taxon>Burkholderiaceae</taxon>
        <taxon>Paraburkholderia</taxon>
    </lineage>
</organism>
<keyword evidence="7" id="KW-1185">Reference proteome</keyword>
<reference evidence="6 7" key="1">
    <citation type="submission" date="2023-12" db="EMBL/GenBank/DDBJ databases">
        <title>Genome sequencing and assembly of bacterial species from a model synthetic community.</title>
        <authorList>
            <person name="Hogle S.L."/>
        </authorList>
    </citation>
    <scope>NUCLEOTIDE SEQUENCE [LARGE SCALE GENOMIC DNA]</scope>
    <source>
        <strain evidence="6 7">HAMBI 2494</strain>
    </source>
</reference>
<dbReference type="PANTHER" id="PTHR43585:SF2">
    <property type="entry name" value="ATP-GRASP ENZYME FSQD"/>
    <property type="match status" value="1"/>
</dbReference>
<evidence type="ECO:0000313" key="6">
    <source>
        <dbReference type="EMBL" id="WQD78545.1"/>
    </source>
</evidence>
<keyword evidence="2 4" id="KW-0547">Nucleotide-binding</keyword>
<keyword evidence="3 4" id="KW-0067">ATP-binding</keyword>
<evidence type="ECO:0000313" key="7">
    <source>
        <dbReference type="Proteomes" id="UP001325479"/>
    </source>
</evidence>
<dbReference type="Gene3D" id="3.30.470.20">
    <property type="entry name" value="ATP-grasp fold, B domain"/>
    <property type="match status" value="1"/>
</dbReference>
<feature type="domain" description="ATP-grasp" evidence="5">
    <location>
        <begin position="125"/>
        <end position="329"/>
    </location>
</feature>
<evidence type="ECO:0000256" key="2">
    <source>
        <dbReference type="ARBA" id="ARBA00022741"/>
    </source>
</evidence>
<sequence length="449" mass="49413">MASDGVLILSHCGFSFAEDLVAACRTRGLAAWILTSVPLPEHGEKRIDTLRMLADEVFVAGTHELGTRDVEEALASLRGRGLRIRGCISVWEGYRALMAYANALQGVSDLPWASIEQLRNKLEVRRTLRRAGLSNVDAMALTPDVLEKAKRDGKAYFVKPIWGIASYGAFRLTPETDWSTLDAVIAQTRHDTLYAGVLGGEPEFLVESFVDGTEYSFEVLAVDGRRFVTGIHEKCQLTEGGGTVLENSCTSPPVSLANIAIAAGMAWVDAISACLKLDWGCFHIEARFDGERWELIEINPRIGGSLISHSVKALNELASVLELWLDQLVSQSDGRPSVGYLRTLSELSYSHDGVPPTNLATFFRVYFASPGRIESIRVERTEPSPAMTQILLKAGDVIETSAREVFLGQVLWSMSRERRDRELPRLIELSESAIGVQYAVENPTEEKAA</sequence>
<evidence type="ECO:0000256" key="3">
    <source>
        <dbReference type="ARBA" id="ARBA00022840"/>
    </source>
</evidence>
<evidence type="ECO:0000259" key="5">
    <source>
        <dbReference type="PROSITE" id="PS50975"/>
    </source>
</evidence>
<dbReference type="SUPFAM" id="SSF56059">
    <property type="entry name" value="Glutathione synthetase ATP-binding domain-like"/>
    <property type="match status" value="1"/>
</dbReference>
<protein>
    <submittedName>
        <fullName evidence="6">ATP-grasp domain-containing protein</fullName>
    </submittedName>
</protein>
<dbReference type="InterPro" id="IPR011761">
    <property type="entry name" value="ATP-grasp"/>
</dbReference>
<dbReference type="Proteomes" id="UP001325479">
    <property type="component" value="Chromosome"/>
</dbReference>
<proteinExistence type="predicted"/>
<dbReference type="InterPro" id="IPR052032">
    <property type="entry name" value="ATP-dep_AA_Ligase"/>
</dbReference>
<accession>A0ABZ0WMF0</accession>
<evidence type="ECO:0000256" key="1">
    <source>
        <dbReference type="ARBA" id="ARBA00022598"/>
    </source>
</evidence>
<keyword evidence="1" id="KW-0436">Ligase</keyword>